<reference evidence="1 2" key="2">
    <citation type="submission" date="2019-09" db="EMBL/GenBank/DDBJ databases">
        <title>Mesorhizobium sp. MaA-C15 isolated from Microcystis aeruginosa.</title>
        <authorList>
            <person name="Jeong S.E."/>
            <person name="Jin H.M."/>
            <person name="Jeon C.O."/>
        </authorList>
    </citation>
    <scope>NUCLEOTIDE SEQUENCE [LARGE SCALE GENOMIC DNA]</scope>
    <source>
        <strain evidence="1 2">MaA-C15</strain>
    </source>
</reference>
<reference evidence="1 2" key="1">
    <citation type="submission" date="2019-08" db="EMBL/GenBank/DDBJ databases">
        <authorList>
            <person name="Seo Y.L."/>
        </authorList>
    </citation>
    <scope>NUCLEOTIDE SEQUENCE [LARGE SCALE GENOMIC DNA]</scope>
    <source>
        <strain evidence="1 2">MaA-C15</strain>
    </source>
</reference>
<dbReference type="EMBL" id="VSZS01000065">
    <property type="protein sequence ID" value="TYR30913.1"/>
    <property type="molecule type" value="Genomic_DNA"/>
</dbReference>
<dbReference type="InterPro" id="IPR010260">
    <property type="entry name" value="AlpA"/>
</dbReference>
<dbReference type="Gene3D" id="1.10.238.160">
    <property type="match status" value="1"/>
</dbReference>
<dbReference type="Pfam" id="PF05930">
    <property type="entry name" value="Phage_AlpA"/>
    <property type="match status" value="1"/>
</dbReference>
<dbReference type="Proteomes" id="UP000323258">
    <property type="component" value="Unassembled WGS sequence"/>
</dbReference>
<comment type="caution">
    <text evidence="1">The sequence shown here is derived from an EMBL/GenBank/DDBJ whole genome shotgun (WGS) entry which is preliminary data.</text>
</comment>
<evidence type="ECO:0000313" key="1">
    <source>
        <dbReference type="EMBL" id="TYR30913.1"/>
    </source>
</evidence>
<evidence type="ECO:0000313" key="2">
    <source>
        <dbReference type="Proteomes" id="UP000323258"/>
    </source>
</evidence>
<protein>
    <submittedName>
        <fullName evidence="1">AlpA family phage regulatory protein</fullName>
    </submittedName>
</protein>
<sequence length="118" mass="13317">MSERSSRYRSESPREYRRQACTCLVSQEVCPLSYPSRLGGGIISASTLRRFEVTEHQTLLRLADVLARTGLKRSTLYNLIARGDFPRPIRPQGLRVALFSSVAVSEWIESQLSNGETK</sequence>
<name>A0A5D4GSN6_9HYPH</name>
<keyword evidence="2" id="KW-1185">Reference proteome</keyword>
<gene>
    <name evidence="1" type="ORF">FY036_15795</name>
</gene>
<accession>A0A5D4GSN6</accession>
<organism evidence="1 2">
    <name type="scientific">Neoaquamicrobium microcysteis</name>
    <dbReference type="NCBI Taxonomy" id="2682781"/>
    <lineage>
        <taxon>Bacteria</taxon>
        <taxon>Pseudomonadati</taxon>
        <taxon>Pseudomonadota</taxon>
        <taxon>Alphaproteobacteria</taxon>
        <taxon>Hyphomicrobiales</taxon>
        <taxon>Phyllobacteriaceae</taxon>
        <taxon>Neoaquamicrobium</taxon>
    </lineage>
</organism>
<dbReference type="AlphaFoldDB" id="A0A5D4GSN6"/>
<proteinExistence type="predicted"/>